<dbReference type="Proteomes" id="UP000285084">
    <property type="component" value="Unassembled WGS sequence"/>
</dbReference>
<dbReference type="AlphaFoldDB" id="A0A420MLJ9"/>
<protein>
    <submittedName>
        <fullName evidence="1">Uncharacterized protein</fullName>
    </submittedName>
</protein>
<dbReference type="EMBL" id="MRCX01000173">
    <property type="protein sequence ID" value="RKK68877.1"/>
    <property type="molecule type" value="Genomic_DNA"/>
</dbReference>
<reference evidence="1 2" key="1">
    <citation type="journal article" date="2018" name="Sci. Rep.">
        <title>Characterisation of pathogen-specific regions and novel effector candidates in Fusarium oxysporum f. sp. cepae.</title>
        <authorList>
            <person name="Armitage A.D."/>
            <person name="Taylor A."/>
            <person name="Sobczyk M.K."/>
            <person name="Baxter L."/>
            <person name="Greenfield B.P."/>
            <person name="Bates H.J."/>
            <person name="Wilson F."/>
            <person name="Jackson A.C."/>
            <person name="Ott S."/>
            <person name="Harrison R.J."/>
            <person name="Clarkson J.P."/>
        </authorList>
    </citation>
    <scope>NUCLEOTIDE SEQUENCE [LARGE SCALE GENOMIC DNA]</scope>
    <source>
        <strain evidence="1 2">Fo_A13</strain>
    </source>
</reference>
<organism evidence="1 2">
    <name type="scientific">Fusarium oxysporum</name>
    <name type="common">Fusarium vascular wilt</name>
    <dbReference type="NCBI Taxonomy" id="5507"/>
    <lineage>
        <taxon>Eukaryota</taxon>
        <taxon>Fungi</taxon>
        <taxon>Dikarya</taxon>
        <taxon>Ascomycota</taxon>
        <taxon>Pezizomycotina</taxon>
        <taxon>Sordariomycetes</taxon>
        <taxon>Hypocreomycetidae</taxon>
        <taxon>Hypocreales</taxon>
        <taxon>Nectriaceae</taxon>
        <taxon>Fusarium</taxon>
        <taxon>Fusarium oxysporum species complex</taxon>
    </lineage>
</organism>
<accession>A0A420MLJ9</accession>
<gene>
    <name evidence="1" type="ORF">BFJ69_g13237</name>
</gene>
<evidence type="ECO:0000313" key="2">
    <source>
        <dbReference type="Proteomes" id="UP000285084"/>
    </source>
</evidence>
<proteinExistence type="predicted"/>
<evidence type="ECO:0000313" key="1">
    <source>
        <dbReference type="EMBL" id="RKK68877.1"/>
    </source>
</evidence>
<name>A0A420MLJ9_FUSOX</name>
<sequence length="48" mass="5243">MIFLPPLATAHSNSNAGTCGYLRRSSFVPLVVAPGSTYYYQAEVIHKN</sequence>
<comment type="caution">
    <text evidence="1">The sequence shown here is derived from an EMBL/GenBank/DDBJ whole genome shotgun (WGS) entry which is preliminary data.</text>
</comment>